<dbReference type="Gene3D" id="1.10.274.110">
    <property type="match status" value="1"/>
</dbReference>
<keyword evidence="1" id="KW-0805">Transcription regulation</keyword>
<evidence type="ECO:0000256" key="2">
    <source>
        <dbReference type="ARBA" id="ARBA00023125"/>
    </source>
</evidence>
<dbReference type="RefSeq" id="WP_042648557.1">
    <property type="nucleotide sequence ID" value="NZ_CAWMGL010000047.1"/>
</dbReference>
<gene>
    <name evidence="4" type="ORF">LZT28_02135</name>
</gene>
<dbReference type="GO" id="GO:0006355">
    <property type="term" value="P:regulation of DNA-templated transcription"/>
    <property type="evidence" value="ECO:0007669"/>
    <property type="project" value="InterPro"/>
</dbReference>
<dbReference type="GO" id="GO:0003677">
    <property type="term" value="F:DNA binding"/>
    <property type="evidence" value="ECO:0007669"/>
    <property type="project" value="UniProtKB-KW"/>
</dbReference>
<proteinExistence type="predicted"/>
<reference evidence="4" key="1">
    <citation type="submission" date="2022-01" db="EMBL/GenBank/DDBJ databases">
        <title>Comparison of Fish pathogen Aeromonas spp.</title>
        <authorList>
            <person name="Dubey S."/>
            <person name="Sorum H."/>
            <person name="Munangandu H.M."/>
        </authorList>
    </citation>
    <scope>NUCLEOTIDE SEQUENCE</scope>
    <source>
        <strain evidence="4">SD/21-15</strain>
    </source>
</reference>
<dbReference type="Pfam" id="PF03589">
    <property type="entry name" value="Antiterm"/>
    <property type="match status" value="1"/>
</dbReference>
<evidence type="ECO:0000313" key="4">
    <source>
        <dbReference type="EMBL" id="MCV3287058.1"/>
    </source>
</evidence>
<evidence type="ECO:0000313" key="5">
    <source>
        <dbReference type="Proteomes" id="UP001208651"/>
    </source>
</evidence>
<dbReference type="InterPro" id="IPR003222">
    <property type="entry name" value="Antitermntn"/>
</dbReference>
<evidence type="ECO:0000256" key="3">
    <source>
        <dbReference type="ARBA" id="ARBA00023163"/>
    </source>
</evidence>
<dbReference type="AlphaFoldDB" id="A0AAW5RFK2"/>
<comment type="caution">
    <text evidence="4">The sequence shown here is derived from an EMBL/GenBank/DDBJ whole genome shotgun (WGS) entry which is preliminary data.</text>
</comment>
<dbReference type="EMBL" id="JAJVCY010000002">
    <property type="protein sequence ID" value="MCV3287058.1"/>
    <property type="molecule type" value="Genomic_DNA"/>
</dbReference>
<organism evidence="4 5">
    <name type="scientific">Aeromonas media</name>
    <dbReference type="NCBI Taxonomy" id="651"/>
    <lineage>
        <taxon>Bacteria</taxon>
        <taxon>Pseudomonadati</taxon>
        <taxon>Pseudomonadota</taxon>
        <taxon>Gammaproteobacteria</taxon>
        <taxon>Aeromonadales</taxon>
        <taxon>Aeromonadaceae</taxon>
        <taxon>Aeromonas</taxon>
    </lineage>
</organism>
<accession>A0AAW5RFK2</accession>
<protein>
    <submittedName>
        <fullName evidence="4">Antitermination protein</fullName>
    </submittedName>
</protein>
<name>A0AAW5RFK2_AERME</name>
<sequence length="206" mass="22491">MRLEYALSIGQPRSAMIQAIQSRSTGPSHLTQADVLGALGLVQKYEGVGLALMMARYTKDKASHHKAVIGVMAECSKLAPKYMGAIKERSQGMALKAIAALAVQHYCRTADTPGAACQCKGRGHVRDMEASRLHDKAVDKVCPRCGGTGLRPIPGTQVRRAIEPLLGTLTRGEWERQWYPLYQAVLAWCHVQESEVAAFYKRVTAA</sequence>
<keyword evidence="2" id="KW-0238">DNA-binding</keyword>
<dbReference type="Proteomes" id="UP001208651">
    <property type="component" value="Unassembled WGS sequence"/>
</dbReference>
<evidence type="ECO:0000256" key="1">
    <source>
        <dbReference type="ARBA" id="ARBA00023015"/>
    </source>
</evidence>
<keyword evidence="3" id="KW-0804">Transcription</keyword>
<dbReference type="InterPro" id="IPR038500">
    <property type="entry name" value="Antitermination_sf"/>
</dbReference>